<keyword evidence="4" id="KW-1185">Reference proteome</keyword>
<feature type="compositionally biased region" description="Low complexity" evidence="2">
    <location>
        <begin position="130"/>
        <end position="140"/>
    </location>
</feature>
<feature type="coiled-coil region" evidence="1">
    <location>
        <begin position="426"/>
        <end position="559"/>
    </location>
</feature>
<proteinExistence type="predicted"/>
<gene>
    <name evidence="3" type="primary">FGENESH: predicted gene_12.144</name>
    <name evidence="3" type="ORF">BN2166_0059840</name>
</gene>
<keyword evidence="1" id="KW-0175">Coiled coil</keyword>
<feature type="coiled-coil region" evidence="1">
    <location>
        <begin position="639"/>
        <end position="680"/>
    </location>
</feature>
<evidence type="ECO:0000313" key="4">
    <source>
        <dbReference type="Proteomes" id="UP000199069"/>
    </source>
</evidence>
<protein>
    <submittedName>
        <fullName evidence="3">FGENESH: predicted gene_12.144 protein</fullName>
    </submittedName>
</protein>
<organism evidence="3 4">
    <name type="scientific">Rhodotorula toruloides</name>
    <name type="common">Yeast</name>
    <name type="synonym">Rhodosporidium toruloides</name>
    <dbReference type="NCBI Taxonomy" id="5286"/>
    <lineage>
        <taxon>Eukaryota</taxon>
        <taxon>Fungi</taxon>
        <taxon>Dikarya</taxon>
        <taxon>Basidiomycota</taxon>
        <taxon>Pucciniomycotina</taxon>
        <taxon>Microbotryomycetes</taxon>
        <taxon>Sporidiobolales</taxon>
        <taxon>Sporidiobolaceae</taxon>
        <taxon>Rhodotorula</taxon>
    </lineage>
</organism>
<dbReference type="OMA" id="RECPETI"/>
<feature type="compositionally biased region" description="Pro residues" evidence="2">
    <location>
        <begin position="220"/>
        <end position="234"/>
    </location>
</feature>
<feature type="compositionally biased region" description="Low complexity" evidence="2">
    <location>
        <begin position="23"/>
        <end position="51"/>
    </location>
</feature>
<reference evidence="3 4" key="1">
    <citation type="submission" date="2015-07" db="EMBL/GenBank/DDBJ databases">
        <authorList>
            <person name="Cajimat M.N.B."/>
            <person name="Milazzo M.L."/>
            <person name="Fulhorst C.F."/>
        </authorList>
    </citation>
    <scope>NUCLEOTIDE SEQUENCE [LARGE SCALE GENOMIC DNA]</scope>
    <source>
        <strain evidence="3">Single colony</strain>
    </source>
</reference>
<evidence type="ECO:0000256" key="1">
    <source>
        <dbReference type="SAM" id="Coils"/>
    </source>
</evidence>
<dbReference type="EMBL" id="CWKI01000012">
    <property type="protein sequence ID" value="CTR10123.1"/>
    <property type="molecule type" value="Genomic_DNA"/>
</dbReference>
<feature type="non-terminal residue" evidence="3">
    <location>
        <position position="1"/>
    </location>
</feature>
<accession>A0A0K3CMC4</accession>
<evidence type="ECO:0000256" key="2">
    <source>
        <dbReference type="SAM" id="MobiDB-lite"/>
    </source>
</evidence>
<dbReference type="STRING" id="5286.A0A0K3CMC4"/>
<evidence type="ECO:0000313" key="3">
    <source>
        <dbReference type="EMBL" id="CTR10123.1"/>
    </source>
</evidence>
<dbReference type="Proteomes" id="UP000199069">
    <property type="component" value="Unassembled WGS sequence"/>
</dbReference>
<dbReference type="SUPFAM" id="SSF57997">
    <property type="entry name" value="Tropomyosin"/>
    <property type="match status" value="1"/>
</dbReference>
<dbReference type="AlphaFoldDB" id="A0A0K3CMC4"/>
<feature type="region of interest" description="Disordered" evidence="2">
    <location>
        <begin position="1"/>
        <end position="245"/>
    </location>
</feature>
<feature type="compositionally biased region" description="Basic and acidic residues" evidence="2">
    <location>
        <begin position="102"/>
        <end position="114"/>
    </location>
</feature>
<feature type="compositionally biased region" description="Low complexity" evidence="2">
    <location>
        <begin position="207"/>
        <end position="219"/>
    </location>
</feature>
<name>A0A0K3CMC4_RHOTO</name>
<sequence length="711" mass="78298">RPSALQMTAEHVPLTTQPNSPCSTAPGPLSTSTTPSRSSNTASSTTSSPFSFLNRSSDIEPGTSSGSEAGSTVAAGRRSSGGSEEGEFEYVSEGGSGSAWKDVSRGEGKAEKIQSDVSSVSPASPPPSPVALKTSTTSTSRASPPVYSKWAPPGYVPSTPSPASLAKPTVTPASTSSLWSKHAVPKPEVKAKQATLAKMRALLPQETPAAASSTSATQPAAPPHSYPPSPPSPRTSPKLAPTPLFERAVESTIQSNLRADNHEAARLRRQHDQDLALEREKLKELEGKLDERERLLQEMRDEAVVREKKQDEIVDSARRQVQVLEFTVSRLEAQVEQYKADVAAKQAEVDALEVKLNDAARELIYSDDYLDERKKEAAETQARLKETMFVLERARGRITELETLVELRDMDIEDAHKQTDIVDAKLKSTQEKLEATTERCQKAEKLAIKRQKELDKLLLERSRLEADLAAAQNSPRTEALLSPVERDESDRRIADLEARLETELAEKKKLFAEVETIRFRLQQLSEEHDALKATSSKRIAELEAEKKMVERRATQFAAQAVKAKEELKKRTAESGQTRRASDPRFVYTAEQLLILAESPTVPTLAPGSLPPEIDANKPKALYDDPQAPVTTYMQMRVRYISLRDRFADLDATLQRLKREKAALEKDNAALKQETDTLRGERDHAYDLVREAAELLDAHVDDSESSTPNEDG</sequence>
<feature type="coiled-coil region" evidence="1">
    <location>
        <begin position="268"/>
        <end position="362"/>
    </location>
</feature>